<dbReference type="EMBL" id="CADCSY010000074">
    <property type="protein sequence ID" value="CAA9239112.1"/>
    <property type="molecule type" value="Genomic_DNA"/>
</dbReference>
<sequence>MDVLSSVGGEVGLVGEHGRRSCSGVSVPLHWIGPAARGATVAVGGAGRW</sequence>
<gene>
    <name evidence="1" type="ORF">AVDCRST_MAG20-1637</name>
</gene>
<organism evidence="1">
    <name type="scientific">uncultured Acidimicrobiales bacterium</name>
    <dbReference type="NCBI Taxonomy" id="310071"/>
    <lineage>
        <taxon>Bacteria</taxon>
        <taxon>Bacillati</taxon>
        <taxon>Actinomycetota</taxon>
        <taxon>Acidimicrobiia</taxon>
        <taxon>Acidimicrobiales</taxon>
        <taxon>environmental samples</taxon>
    </lineage>
</organism>
<proteinExistence type="predicted"/>
<protein>
    <submittedName>
        <fullName evidence="1">Uncharacterized protein</fullName>
    </submittedName>
</protein>
<accession>A0A6J4I2B0</accession>
<name>A0A6J4I2B0_9ACTN</name>
<reference evidence="1" key="1">
    <citation type="submission" date="2020-02" db="EMBL/GenBank/DDBJ databases">
        <authorList>
            <person name="Meier V. D."/>
        </authorList>
    </citation>
    <scope>NUCLEOTIDE SEQUENCE</scope>
    <source>
        <strain evidence="1">AVDCRST_MAG20</strain>
    </source>
</reference>
<evidence type="ECO:0000313" key="1">
    <source>
        <dbReference type="EMBL" id="CAA9239112.1"/>
    </source>
</evidence>
<dbReference type="AlphaFoldDB" id="A0A6J4I2B0"/>